<evidence type="ECO:0000256" key="1">
    <source>
        <dbReference type="SAM" id="SignalP"/>
    </source>
</evidence>
<keyword evidence="1" id="KW-0732">Signal</keyword>
<protein>
    <submittedName>
        <fullName evidence="2">BMP family ABC transporter substrate-binding protein</fullName>
    </submittedName>
</protein>
<comment type="caution">
    <text evidence="2">The sequence shown here is derived from an EMBL/GenBank/DDBJ whole genome shotgun (WGS) entry which is preliminary data.</text>
</comment>
<organism evidence="2 3">
    <name type="scientific">Cryobacterium frigoriphilum</name>
    <dbReference type="NCBI Taxonomy" id="1259150"/>
    <lineage>
        <taxon>Bacteria</taxon>
        <taxon>Bacillati</taxon>
        <taxon>Actinomycetota</taxon>
        <taxon>Actinomycetes</taxon>
        <taxon>Micrococcales</taxon>
        <taxon>Microbacteriaceae</taxon>
        <taxon>Cryobacterium</taxon>
    </lineage>
</organism>
<evidence type="ECO:0000313" key="2">
    <source>
        <dbReference type="EMBL" id="TFD56126.1"/>
    </source>
</evidence>
<gene>
    <name evidence="2" type="ORF">E3T55_00335</name>
</gene>
<name>A0A4R9ABV7_9MICO</name>
<dbReference type="OrthoDB" id="4824377at2"/>
<keyword evidence="3" id="KW-1185">Reference proteome</keyword>
<dbReference type="EMBL" id="SOHE01000002">
    <property type="protein sequence ID" value="TFD56126.1"/>
    <property type="molecule type" value="Genomic_DNA"/>
</dbReference>
<dbReference type="AlphaFoldDB" id="A0A4R9ABV7"/>
<dbReference type="PROSITE" id="PS51257">
    <property type="entry name" value="PROKAR_LIPOPROTEIN"/>
    <property type="match status" value="1"/>
</dbReference>
<reference evidence="2 3" key="1">
    <citation type="submission" date="2019-03" db="EMBL/GenBank/DDBJ databases">
        <title>Genomics of glacier-inhabiting Cryobacterium strains.</title>
        <authorList>
            <person name="Liu Q."/>
            <person name="Xin Y.-H."/>
        </authorList>
    </citation>
    <scope>NUCLEOTIDE SEQUENCE [LARGE SCALE GENOMIC DNA]</scope>
    <source>
        <strain evidence="2 3">Hh14</strain>
    </source>
</reference>
<dbReference type="Gene3D" id="3.40.50.2300">
    <property type="match status" value="1"/>
</dbReference>
<sequence>MRPRPHVSTVVAAAVAVAMFALVTGCTTPTDTSGSVGTSGSSLRPLGSGFLGGITLPTSEATLTPQPGSWHGVVPPADFSAVVIYTGDDNATRQIGVAVERWASEHDVELRVMEAADDDEVERHLNTAVELAPDLVLGAGSGVVDVFSLLTAQNLGQEFLMIGAQLPEPTENVTAAVWEGATFRGTGISAAADQTASAVTVDRAEDAVNAGVASVLHDLTGIVLRLTF</sequence>
<accession>A0A4R9ABV7</accession>
<dbReference type="Proteomes" id="UP000297447">
    <property type="component" value="Unassembled WGS sequence"/>
</dbReference>
<dbReference type="RefSeq" id="WP_134517595.1">
    <property type="nucleotide sequence ID" value="NZ_SOHE01000002.1"/>
</dbReference>
<proteinExistence type="predicted"/>
<feature type="chain" id="PRO_5020261588" evidence="1">
    <location>
        <begin position="24"/>
        <end position="228"/>
    </location>
</feature>
<evidence type="ECO:0000313" key="3">
    <source>
        <dbReference type="Proteomes" id="UP000297447"/>
    </source>
</evidence>
<feature type="signal peptide" evidence="1">
    <location>
        <begin position="1"/>
        <end position="23"/>
    </location>
</feature>